<evidence type="ECO:0000313" key="1">
    <source>
        <dbReference type="EMBL" id="PUE59792.1"/>
    </source>
</evidence>
<comment type="caution">
    <text evidence="1">The sequence shown here is derived from an EMBL/GenBank/DDBJ whole genome shotgun (WGS) entry which is preliminary data.</text>
</comment>
<dbReference type="Proteomes" id="UP000251341">
    <property type="component" value="Unassembled WGS sequence"/>
</dbReference>
<organism evidence="1 2">
    <name type="scientific">Limnohabitans curvus</name>
    <dbReference type="NCBI Taxonomy" id="323423"/>
    <lineage>
        <taxon>Bacteria</taxon>
        <taxon>Pseudomonadati</taxon>
        <taxon>Pseudomonadota</taxon>
        <taxon>Betaproteobacteria</taxon>
        <taxon>Burkholderiales</taxon>
        <taxon>Comamonadaceae</taxon>
        <taxon>Limnohabitans</taxon>
    </lineage>
</organism>
<accession>A0A315EV10</accession>
<protein>
    <recommendedName>
        <fullName evidence="3">TetR family transcriptional regulator</fullName>
    </recommendedName>
</protein>
<keyword evidence="2" id="KW-1185">Reference proteome</keyword>
<evidence type="ECO:0000313" key="2">
    <source>
        <dbReference type="Proteomes" id="UP000251341"/>
    </source>
</evidence>
<dbReference type="EMBL" id="NESP01000001">
    <property type="protein sequence ID" value="PUE59792.1"/>
    <property type="molecule type" value="Genomic_DNA"/>
</dbReference>
<gene>
    <name evidence="1" type="ORF">B9Z44_09520</name>
</gene>
<proteinExistence type="predicted"/>
<evidence type="ECO:0008006" key="3">
    <source>
        <dbReference type="Google" id="ProtNLM"/>
    </source>
</evidence>
<dbReference type="AlphaFoldDB" id="A0A315EV10"/>
<dbReference type="RefSeq" id="WP_108359734.1">
    <property type="nucleotide sequence ID" value="NZ_NESP01000001.1"/>
</dbReference>
<name>A0A315EV10_9BURK</name>
<sequence>MNFQKIKESDEVELPLLLKNRLISLVAYIQQKIEASEFDALSLATIAKDNRMTIPQLMEFGFTKSNLVCHAVVARNEVMIQTLMTQDLTHLGTTLIEQVEAYLLQMYQYDLRQLPFKTAIQTYAWTWSVVDEERFTNQAMKLMTPIYIALHANGFDRIDARCQTIWALYLRGLRTAAVGKGSAKDCLAAVRVSLNLMIESKK</sequence>
<reference evidence="1 2" key="1">
    <citation type="submission" date="2017-04" db="EMBL/GenBank/DDBJ databases">
        <title>Unexpected and diverse lifestyles within the genus Limnohabitans.</title>
        <authorList>
            <person name="Kasalicky V."/>
            <person name="Mehrshad M."/>
            <person name="Andrei S.-A."/>
            <person name="Salcher M."/>
            <person name="Kratochvilova H."/>
            <person name="Simek K."/>
            <person name="Ghai R."/>
        </authorList>
    </citation>
    <scope>NUCLEOTIDE SEQUENCE [LARGE SCALE GENOMIC DNA]</scope>
    <source>
        <strain evidence="1 2">MWH-C5</strain>
    </source>
</reference>